<dbReference type="EMBL" id="CAKOGP040001992">
    <property type="protein sequence ID" value="CAJ1959316.1"/>
    <property type="molecule type" value="Genomic_DNA"/>
</dbReference>
<evidence type="ECO:0000313" key="3">
    <source>
        <dbReference type="EMBL" id="CAJ1959316.1"/>
    </source>
</evidence>
<protein>
    <submittedName>
        <fullName evidence="3">Uncharacterized protein</fullName>
    </submittedName>
</protein>
<feature type="signal peptide" evidence="2">
    <location>
        <begin position="1"/>
        <end position="21"/>
    </location>
</feature>
<comment type="caution">
    <text evidence="3">The sequence shown here is derived from an EMBL/GenBank/DDBJ whole genome shotgun (WGS) entry which is preliminary data.</text>
</comment>
<evidence type="ECO:0000256" key="1">
    <source>
        <dbReference type="SAM" id="MobiDB-lite"/>
    </source>
</evidence>
<evidence type="ECO:0000256" key="2">
    <source>
        <dbReference type="SAM" id="SignalP"/>
    </source>
</evidence>
<dbReference type="AlphaFoldDB" id="A0AAD2PW50"/>
<dbReference type="SUPFAM" id="SSF47240">
    <property type="entry name" value="Ferritin-like"/>
    <property type="match status" value="1"/>
</dbReference>
<dbReference type="InterPro" id="IPR009078">
    <property type="entry name" value="Ferritin-like_SF"/>
</dbReference>
<keyword evidence="2" id="KW-0732">Signal</keyword>
<feature type="chain" id="PRO_5042127105" evidence="2">
    <location>
        <begin position="22"/>
        <end position="334"/>
    </location>
</feature>
<organism evidence="3 4">
    <name type="scientific">Cylindrotheca closterium</name>
    <dbReference type="NCBI Taxonomy" id="2856"/>
    <lineage>
        <taxon>Eukaryota</taxon>
        <taxon>Sar</taxon>
        <taxon>Stramenopiles</taxon>
        <taxon>Ochrophyta</taxon>
        <taxon>Bacillariophyta</taxon>
        <taxon>Bacillariophyceae</taxon>
        <taxon>Bacillariophycidae</taxon>
        <taxon>Bacillariales</taxon>
        <taxon>Bacillariaceae</taxon>
        <taxon>Cylindrotheca</taxon>
    </lineage>
</organism>
<accession>A0AAD2PW50</accession>
<keyword evidence="4" id="KW-1185">Reference proteome</keyword>
<gene>
    <name evidence="3" type="ORF">CYCCA115_LOCUS17738</name>
</gene>
<feature type="compositionally biased region" description="Low complexity" evidence="1">
    <location>
        <begin position="32"/>
        <end position="48"/>
    </location>
</feature>
<dbReference type="Gene3D" id="1.20.1260.10">
    <property type="match status" value="1"/>
</dbReference>
<reference evidence="3" key="1">
    <citation type="submission" date="2023-08" db="EMBL/GenBank/DDBJ databases">
        <authorList>
            <person name="Audoor S."/>
            <person name="Bilcke G."/>
        </authorList>
    </citation>
    <scope>NUCLEOTIDE SEQUENCE</scope>
</reference>
<name>A0AAD2PW50_9STRA</name>
<proteinExistence type="predicted"/>
<dbReference type="Proteomes" id="UP001295423">
    <property type="component" value="Unassembled WGS sequence"/>
</dbReference>
<dbReference type="InterPro" id="IPR012347">
    <property type="entry name" value="Ferritin-like"/>
</dbReference>
<sequence length="334" mass="36680">MISRIPYYLFVAIFLSKQATAFQVVNTNGGVSSPTSSGASTPTTRTSTSQLNYANAQTVDNTVTGSDSFTNSILDAFQREESQVSISQLLTEQVAREFTAGRRYLLAASAVKDLSEDFYDVEEQQRVRAMELMEYARTNDIELLDYASQVDKTPIDKSLKKQELLQELLIQEQKDVKLLEQVMAQVSSKNAKLFAFLEVIRADQMERKDQIMQTLADAFPTIQQSAADTASVTTTAQASTGDFGQDLLNKLDNADQIPSSVSRWSDNQLQGMGQHIHDLISKSSGHFTFTGATAATVAAVDVVDPESLPNPENFLQAMDTEALSQLVDIVSGVY</sequence>
<feature type="region of interest" description="Disordered" evidence="1">
    <location>
        <begin position="29"/>
        <end position="48"/>
    </location>
</feature>
<evidence type="ECO:0000313" key="4">
    <source>
        <dbReference type="Proteomes" id="UP001295423"/>
    </source>
</evidence>